<comment type="caution">
    <text evidence="2">The sequence shown here is derived from an EMBL/GenBank/DDBJ whole genome shotgun (WGS) entry which is preliminary data.</text>
</comment>
<name>K1UDC1_9ZZZZ</name>
<gene>
    <name evidence="2" type="ORF">LEA_04799</name>
</gene>
<proteinExistence type="predicted"/>
<dbReference type="InterPro" id="IPR029141">
    <property type="entry name" value="FimA_N"/>
</dbReference>
<evidence type="ECO:0000313" key="2">
    <source>
        <dbReference type="EMBL" id="EKC76260.1"/>
    </source>
</evidence>
<dbReference type="EMBL" id="AJWY01003141">
    <property type="protein sequence ID" value="EKC76260.1"/>
    <property type="molecule type" value="Genomic_DNA"/>
</dbReference>
<evidence type="ECO:0000259" key="1">
    <source>
        <dbReference type="Pfam" id="PF06321"/>
    </source>
</evidence>
<organism evidence="2">
    <name type="scientific">human gut metagenome</name>
    <dbReference type="NCBI Taxonomy" id="408170"/>
    <lineage>
        <taxon>unclassified sequences</taxon>
        <taxon>metagenomes</taxon>
        <taxon>organismal metagenomes</taxon>
    </lineage>
</organism>
<dbReference type="AlphaFoldDB" id="K1UDC1"/>
<accession>K1UDC1</accession>
<sequence length="336" mass="35012">MAALAAALFASCNKETEMMNPAPEARPDGASVTITLSSGDDAQTRAFFDATATAEAWEKTLSSLSVFTFNTSGDLILRRDFTASELASKSATFSLPKSAAGTECSFYAVANYDASSAKTKSALTALVEKSAGDYNGTFADVSTKALRSGGFVMSGSTTKTVGAVNTSTQVGISLKRTVAKVALQTSIDPEFSEKYPGSITITSVKLSRAASQSLVVAGTPSTGAMTYTHTQTPGTASSKYNSLFYVYETGTLDAGSRVLLEINATYDRTAAARRATTASDVTYSIELTGKAAGQILRNGYYRVAANITGLVGQDCQVSVTVADWETPVTQSVDLGA</sequence>
<protein>
    <recommendedName>
        <fullName evidence="1">Major fimbrial subunit protein N-terminal domain-containing protein</fullName>
    </recommendedName>
</protein>
<dbReference type="Gene3D" id="2.60.40.2580">
    <property type="match status" value="1"/>
</dbReference>
<reference evidence="2" key="1">
    <citation type="journal article" date="2013" name="Environ. Microbiol.">
        <title>Microbiota from the distal guts of lean and obese adolescents exhibit partial functional redundancy besides clear differences in community structure.</title>
        <authorList>
            <person name="Ferrer M."/>
            <person name="Ruiz A."/>
            <person name="Lanza F."/>
            <person name="Haange S.B."/>
            <person name="Oberbach A."/>
            <person name="Till H."/>
            <person name="Bargiela R."/>
            <person name="Campoy C."/>
            <person name="Segura M.T."/>
            <person name="Richter M."/>
            <person name="von Bergen M."/>
            <person name="Seifert J."/>
            <person name="Suarez A."/>
        </authorList>
    </citation>
    <scope>NUCLEOTIDE SEQUENCE</scope>
</reference>
<feature type="domain" description="Major fimbrial subunit protein N-terminal" evidence="1">
    <location>
        <begin position="30"/>
        <end position="168"/>
    </location>
</feature>
<dbReference type="Pfam" id="PF06321">
    <property type="entry name" value="P_gingi_FimA"/>
    <property type="match status" value="1"/>
</dbReference>